<dbReference type="RefSeq" id="WP_044647113.1">
    <property type="nucleotide sequence ID" value="NZ_JTHP01000032.1"/>
</dbReference>
<accession>A0A0D7WZP8</accession>
<dbReference type="PATRIC" id="fig|159743.3.peg.3589"/>
<protein>
    <recommendedName>
        <fullName evidence="1">Knr4/Smi1-like domain-containing protein</fullName>
    </recommendedName>
</protein>
<sequence length="207" mass="24378">MDKKADIRTSMKELFAHMDEAFFMDLVENVPFEMRDGNADEDGWIKWKPLPSQITEQEVRDIEETYHFELPPLLRSFIMSYHYVSLQFDNEFIPGVYWSDCTFIEFPRLPVGQGLKGFHDLLREWSPLLSAGYIPFAIAEENEGPVCLNAGSRQKDGDYPIVWFYHQDLKHLDEDDLRIRENLIPHVQGLFPSSVEMFNVMFKQIRH</sequence>
<proteinExistence type="predicted"/>
<dbReference type="AlphaFoldDB" id="A0A0D7WZP8"/>
<dbReference type="InterPro" id="IPR018958">
    <property type="entry name" value="Knr4/Smi1-like_dom"/>
</dbReference>
<name>A0A0D7WZP8_9BACL</name>
<dbReference type="InterPro" id="IPR037883">
    <property type="entry name" value="Knr4/Smi1-like_sf"/>
</dbReference>
<dbReference type="EMBL" id="JTHP01000032">
    <property type="protein sequence ID" value="KJD44640.1"/>
    <property type="molecule type" value="Genomic_DNA"/>
</dbReference>
<keyword evidence="3" id="KW-1185">Reference proteome</keyword>
<dbReference type="Pfam" id="PF09346">
    <property type="entry name" value="SMI1_KNR4"/>
    <property type="match status" value="1"/>
</dbReference>
<evidence type="ECO:0000313" key="3">
    <source>
        <dbReference type="Proteomes" id="UP000032534"/>
    </source>
</evidence>
<feature type="domain" description="Knr4/Smi1-like" evidence="1">
    <location>
        <begin position="54"/>
        <end position="172"/>
    </location>
</feature>
<evidence type="ECO:0000313" key="2">
    <source>
        <dbReference type="EMBL" id="KJD44640.1"/>
    </source>
</evidence>
<gene>
    <name evidence="2" type="ORF">QD47_16145</name>
</gene>
<evidence type="ECO:0000259" key="1">
    <source>
        <dbReference type="Pfam" id="PF09346"/>
    </source>
</evidence>
<dbReference type="Gene3D" id="3.40.1580.10">
    <property type="entry name" value="SMI1/KNR4-like"/>
    <property type="match status" value="1"/>
</dbReference>
<dbReference type="OrthoDB" id="2644834at2"/>
<reference evidence="2 3" key="1">
    <citation type="submission" date="2014-11" db="EMBL/GenBank/DDBJ databases">
        <title>Draft Genome Sequences of Paenibacillus polymyxa NRRL B-30509 and Paenibacillus terrae NRRL B-30644, Strains from a Poultry Environment that Produce Tridecaptin A and Paenicidins.</title>
        <authorList>
            <person name="van Belkum M.J."/>
            <person name="Lohans C.T."/>
            <person name="Vederas J.C."/>
        </authorList>
    </citation>
    <scope>NUCLEOTIDE SEQUENCE [LARGE SCALE GENOMIC DNA]</scope>
    <source>
        <strain evidence="2 3">NRRL B-30644</strain>
    </source>
</reference>
<organism evidence="2 3">
    <name type="scientific">Paenibacillus terrae</name>
    <dbReference type="NCBI Taxonomy" id="159743"/>
    <lineage>
        <taxon>Bacteria</taxon>
        <taxon>Bacillati</taxon>
        <taxon>Bacillota</taxon>
        <taxon>Bacilli</taxon>
        <taxon>Bacillales</taxon>
        <taxon>Paenibacillaceae</taxon>
        <taxon>Paenibacillus</taxon>
    </lineage>
</organism>
<dbReference type="Proteomes" id="UP000032534">
    <property type="component" value="Unassembled WGS sequence"/>
</dbReference>
<dbReference type="SUPFAM" id="SSF160631">
    <property type="entry name" value="SMI1/KNR4-like"/>
    <property type="match status" value="1"/>
</dbReference>
<comment type="caution">
    <text evidence="2">The sequence shown here is derived from an EMBL/GenBank/DDBJ whole genome shotgun (WGS) entry which is preliminary data.</text>
</comment>